<evidence type="ECO:0000313" key="3">
    <source>
        <dbReference type="Proteomes" id="UP000093985"/>
    </source>
</evidence>
<sequence length="171" mass="18195">MPVPQNCGGRAARSKNLSWKPRPNHGTFPSERERCGSGADIEGLFSKEVGGTRRVEGVFDFCEACTDGVDHGTANAFGHSAPGFQHTGGARSALSQQILDAVFGGAPPVTESVAEPGCRSALRCRGDISRQRLLGGDHGRIDPRLDLIRRNTVVGQHLPSSYFEALDVLGV</sequence>
<evidence type="ECO:0000313" key="2">
    <source>
        <dbReference type="EMBL" id="OBG00888.1"/>
    </source>
</evidence>
<proteinExistence type="predicted"/>
<accession>A0A1A2E140</accession>
<protein>
    <submittedName>
        <fullName evidence="2">Uncharacterized protein</fullName>
    </submittedName>
</protein>
<evidence type="ECO:0000256" key="1">
    <source>
        <dbReference type="SAM" id="MobiDB-lite"/>
    </source>
</evidence>
<feature type="region of interest" description="Disordered" evidence="1">
    <location>
        <begin position="1"/>
        <end position="33"/>
    </location>
</feature>
<comment type="caution">
    <text evidence="2">The sequence shown here is derived from an EMBL/GenBank/DDBJ whole genome shotgun (WGS) entry which is preliminary data.</text>
</comment>
<gene>
    <name evidence="2" type="ORF">A5771_17605</name>
</gene>
<dbReference type="Proteomes" id="UP000093985">
    <property type="component" value="Unassembled WGS sequence"/>
</dbReference>
<reference evidence="3" key="1">
    <citation type="submission" date="2016-06" db="EMBL/GenBank/DDBJ databases">
        <authorList>
            <person name="Sutton G."/>
            <person name="Brinkac L."/>
            <person name="Sanka R."/>
            <person name="Adams M."/>
            <person name="Lau E."/>
            <person name="Mehaffy C."/>
            <person name="Tameris M."/>
            <person name="Hatherill M."/>
            <person name="Hanekom W."/>
            <person name="Mahomed H."/>
            <person name="Mcshane H."/>
        </authorList>
    </citation>
    <scope>NUCLEOTIDE SEQUENCE [LARGE SCALE GENOMIC DNA]</scope>
    <source>
        <strain evidence="3">852014-51077_SCH5608930-a</strain>
    </source>
</reference>
<name>A0A1A2E140_MYCSD</name>
<dbReference type="EMBL" id="LZIN01000096">
    <property type="protein sequence ID" value="OBG00888.1"/>
    <property type="molecule type" value="Genomic_DNA"/>
</dbReference>
<organism evidence="2 3">
    <name type="scientific">Mycolicibacter sinensis (strain JDM601)</name>
    <name type="common">Mycobacterium sinense</name>
    <dbReference type="NCBI Taxonomy" id="875328"/>
    <lineage>
        <taxon>Bacteria</taxon>
        <taxon>Bacillati</taxon>
        <taxon>Actinomycetota</taxon>
        <taxon>Actinomycetes</taxon>
        <taxon>Mycobacteriales</taxon>
        <taxon>Mycobacteriaceae</taxon>
        <taxon>Mycolicibacter</taxon>
    </lineage>
</organism>
<dbReference type="AlphaFoldDB" id="A0A1A2E140"/>